<organism evidence="1 2">
    <name type="scientific">Bemisia tabaci</name>
    <name type="common">Sweetpotato whitefly</name>
    <name type="synonym">Aleurodes tabaci</name>
    <dbReference type="NCBI Taxonomy" id="7038"/>
    <lineage>
        <taxon>Eukaryota</taxon>
        <taxon>Metazoa</taxon>
        <taxon>Ecdysozoa</taxon>
        <taxon>Arthropoda</taxon>
        <taxon>Hexapoda</taxon>
        <taxon>Insecta</taxon>
        <taxon>Pterygota</taxon>
        <taxon>Neoptera</taxon>
        <taxon>Paraneoptera</taxon>
        <taxon>Hemiptera</taxon>
        <taxon>Sternorrhyncha</taxon>
        <taxon>Aleyrodoidea</taxon>
        <taxon>Aleyrodidae</taxon>
        <taxon>Aleyrodinae</taxon>
        <taxon>Bemisia</taxon>
    </lineage>
</organism>
<keyword evidence="2" id="KW-1185">Reference proteome</keyword>
<dbReference type="KEGG" id="btab:109030577"/>
<evidence type="ECO:0000313" key="2">
    <source>
        <dbReference type="Proteomes" id="UP001152759"/>
    </source>
</evidence>
<reference evidence="1" key="1">
    <citation type="submission" date="2021-12" db="EMBL/GenBank/DDBJ databases">
        <authorList>
            <person name="King R."/>
        </authorList>
    </citation>
    <scope>NUCLEOTIDE SEQUENCE</scope>
</reference>
<evidence type="ECO:0000313" key="1">
    <source>
        <dbReference type="EMBL" id="CAH0387266.1"/>
    </source>
</evidence>
<gene>
    <name evidence="1" type="ORF">BEMITA_LOCUS6305</name>
</gene>
<proteinExistence type="predicted"/>
<dbReference type="EMBL" id="OU963864">
    <property type="protein sequence ID" value="CAH0387266.1"/>
    <property type="molecule type" value="Genomic_DNA"/>
</dbReference>
<sequence>MARAAARFTEGYRFSYHAPYHLFATFLVLATLNTREVKGGSIISLNASTDTIKDGVLIPHTKSQDRYEPYYIGMTSPLEDSDLEYSLDYYSEKAQMKEYDFDSTEIVKKLADSAMAHDTPPNQFMEEIHDLISLQNRSSNEPDENTARDELPLGVSDTLFKRVTEGWKNELKRLEKKYNVSSECASSDSVTATRLNLMFPHYLNFGQKPLAAPSEISLNMNGGSTYDPFGYTTTDSYNSYYKRRSPTTTPRYNSYSTEYKIPAIFKRPEFGGLIPRFQDLDQKILIGLHLYAMYGNDQNDAMPFRTKCVMLRRRMEKCVLSDKRRNRFLLNNGIFNSSNQSSLHTAYLNLPADFTRKIEWDLFDLSENSGM</sequence>
<protein>
    <submittedName>
        <fullName evidence="1">Uncharacterized protein</fullName>
    </submittedName>
</protein>
<accession>A0A9P0A640</accession>
<name>A0A9P0A640_BEMTA</name>
<dbReference type="Proteomes" id="UP001152759">
    <property type="component" value="Chromosome 3"/>
</dbReference>
<dbReference type="AlphaFoldDB" id="A0A9P0A640"/>